<name>A0A8J4G347_9CHLO</name>
<dbReference type="EMBL" id="BNCQ01000004">
    <property type="protein sequence ID" value="GIL96934.1"/>
    <property type="molecule type" value="Genomic_DNA"/>
</dbReference>
<evidence type="ECO:0000256" key="3">
    <source>
        <dbReference type="ARBA" id="ARBA00023157"/>
    </source>
</evidence>
<evidence type="ECO:0000313" key="5">
    <source>
        <dbReference type="EMBL" id="GIL96934.1"/>
    </source>
</evidence>
<organism evidence="5 6">
    <name type="scientific">Volvox reticuliferus</name>
    <dbReference type="NCBI Taxonomy" id="1737510"/>
    <lineage>
        <taxon>Eukaryota</taxon>
        <taxon>Viridiplantae</taxon>
        <taxon>Chlorophyta</taxon>
        <taxon>core chlorophytes</taxon>
        <taxon>Chlorophyceae</taxon>
        <taxon>CS clade</taxon>
        <taxon>Chlamydomonadales</taxon>
        <taxon>Volvocaceae</taxon>
        <taxon>Volvox</taxon>
    </lineage>
</organism>
<keyword evidence="2" id="KW-0677">Repeat</keyword>
<keyword evidence="3" id="KW-1015">Disulfide bond</keyword>
<reference evidence="5" key="1">
    <citation type="journal article" date="2021" name="Proc. Natl. Acad. Sci. U.S.A.">
        <title>Three genomes in the algal genus Volvox reveal the fate of a haploid sex-determining region after a transition to homothallism.</title>
        <authorList>
            <person name="Yamamoto K."/>
            <person name="Hamaji T."/>
            <person name="Kawai-Toyooka H."/>
            <person name="Matsuzaki R."/>
            <person name="Takahashi F."/>
            <person name="Nishimura Y."/>
            <person name="Kawachi M."/>
            <person name="Noguchi H."/>
            <person name="Minakuchi Y."/>
            <person name="Umen J.G."/>
            <person name="Toyoda A."/>
            <person name="Nozaki H."/>
        </authorList>
    </citation>
    <scope>NUCLEOTIDE SEQUENCE</scope>
    <source>
        <strain evidence="5">NIES-3785</strain>
    </source>
</reference>
<dbReference type="PANTHER" id="PTHR48148:SF2">
    <property type="entry name" value="PA14 DOMAIN-CONTAINING PROTEIN"/>
    <property type="match status" value="1"/>
</dbReference>
<feature type="compositionally biased region" description="Pro residues" evidence="4">
    <location>
        <begin position="542"/>
        <end position="574"/>
    </location>
</feature>
<gene>
    <name evidence="5" type="ORF">Vretimale_2657</name>
</gene>
<dbReference type="Proteomes" id="UP000722791">
    <property type="component" value="Unassembled WGS sequence"/>
</dbReference>
<evidence type="ECO:0000256" key="4">
    <source>
        <dbReference type="SAM" id="MobiDB-lite"/>
    </source>
</evidence>
<feature type="non-terminal residue" evidence="5">
    <location>
        <position position="574"/>
    </location>
</feature>
<sequence>MPTYVHKGRATCIIRWQLALCCFCLRFFLCLQALHLRTANADGFICIVADDADRKGICQGLDCGGLYPSMIRAAMEPKPAGDATGILVLGEFDDESPARRSLEGWVSAAGLSTSIITYVSDPAAVNSVNFSAYKLIYLPSSANGLLDFAGNSGFTNRLNDALTAVRDRLLQFLNAQGGSLIALLHQPLERPYRFLPVPLTAALIKAPWNHYYSDVNVTSEMASYCRTCNQTTLKRSPTNPYHAVFTGPVGWAGMQVLSFKLGSCPRPSGPHQNCEAFVLCSKRAKLTSSENCYDGVDNDADGAIDKADPECWRCGDGVVDPGEECDDGNIQPGDGCTEGCQFPLPPSLPSPPPLSSSVSWDLPPLPMRLRPALTHQPQARWAPYKLDDTSEHELWKRRNLLNPAILLRFNASWERIGLTNPMIDYDLAVSWTAGGQRYHITFENTLVRGGTFDGDNKALGVNFESITWSNPAVPPDFATYDVCIQFWSNASFDQYNTTLKVTVRDVIVLTKWTVIQRPSAGYQYQYSCSTSDKGYLTSYIYYPPPPPPSPPPSPKPPSPKPPSPKPPSPKPPLP</sequence>
<evidence type="ECO:0008006" key="7">
    <source>
        <dbReference type="Google" id="ProtNLM"/>
    </source>
</evidence>
<accession>A0A8J4G347</accession>
<evidence type="ECO:0000313" key="6">
    <source>
        <dbReference type="Proteomes" id="UP000722791"/>
    </source>
</evidence>
<dbReference type="PANTHER" id="PTHR48148">
    <property type="entry name" value="KERATINOCYTE PROLINE-RICH PROTEIN"/>
    <property type="match status" value="1"/>
</dbReference>
<proteinExistence type="predicted"/>
<protein>
    <recommendedName>
        <fullName evidence="7">DUF4215 domain-containing protein</fullName>
    </recommendedName>
</protein>
<evidence type="ECO:0000256" key="2">
    <source>
        <dbReference type="ARBA" id="ARBA00022737"/>
    </source>
</evidence>
<dbReference type="NCBIfam" id="TIGR02232">
    <property type="entry name" value="myxo_disulf_rpt"/>
    <property type="match status" value="1"/>
</dbReference>
<comment type="caution">
    <text evidence="5">The sequence shown here is derived from an EMBL/GenBank/DDBJ whole genome shotgun (WGS) entry which is preliminary data.</text>
</comment>
<dbReference type="AlphaFoldDB" id="A0A8J4G347"/>
<feature type="region of interest" description="Disordered" evidence="4">
    <location>
        <begin position="539"/>
        <end position="574"/>
    </location>
</feature>
<keyword evidence="1" id="KW-0732">Signal</keyword>
<dbReference type="InterPro" id="IPR011936">
    <property type="entry name" value="Myxo_disulph_rpt"/>
</dbReference>
<evidence type="ECO:0000256" key="1">
    <source>
        <dbReference type="ARBA" id="ARBA00022729"/>
    </source>
</evidence>